<dbReference type="InterPro" id="IPR011989">
    <property type="entry name" value="ARM-like"/>
</dbReference>
<evidence type="ECO:0000313" key="1">
    <source>
        <dbReference type="EMBL" id="GAC47716.1"/>
    </source>
</evidence>
<dbReference type="Pfam" id="PF13646">
    <property type="entry name" value="HEAT_2"/>
    <property type="match status" value="1"/>
</dbReference>
<accession>L7KGV2</accession>
<reference evidence="1 2" key="1">
    <citation type="submission" date="2012-12" db="EMBL/GenBank/DDBJ databases">
        <title>Whole genome shotgun sequence of Gordonia aichiensis NBRC 108223.</title>
        <authorList>
            <person name="Isaki-Nakamura S."/>
            <person name="Hosoyama A."/>
            <person name="Tsuchikane K."/>
            <person name="Ando Y."/>
            <person name="Baba S."/>
            <person name="Ohji S."/>
            <person name="Hamada M."/>
            <person name="Tamura T."/>
            <person name="Yamazoe A."/>
            <person name="Yamazaki S."/>
            <person name="Fujita N."/>
        </authorList>
    </citation>
    <scope>NUCLEOTIDE SEQUENCE [LARGE SCALE GENOMIC DNA]</scope>
    <source>
        <strain evidence="1 2">NBRC 108223</strain>
    </source>
</reference>
<dbReference type="eggNOG" id="COG1413">
    <property type="taxonomic scope" value="Bacteria"/>
</dbReference>
<dbReference type="OrthoDB" id="9134742at2"/>
<dbReference type="Gene3D" id="1.25.10.10">
    <property type="entry name" value="Leucine-rich Repeat Variant"/>
    <property type="match status" value="1"/>
</dbReference>
<dbReference type="InterPro" id="IPR016024">
    <property type="entry name" value="ARM-type_fold"/>
</dbReference>
<dbReference type="Proteomes" id="UP000010988">
    <property type="component" value="Unassembled WGS sequence"/>
</dbReference>
<organism evidence="1 2">
    <name type="scientific">Gordonia aichiensis NBRC 108223</name>
    <dbReference type="NCBI Taxonomy" id="1220583"/>
    <lineage>
        <taxon>Bacteria</taxon>
        <taxon>Bacillati</taxon>
        <taxon>Actinomycetota</taxon>
        <taxon>Actinomycetes</taxon>
        <taxon>Mycobacteriales</taxon>
        <taxon>Gordoniaceae</taxon>
        <taxon>Gordonia</taxon>
    </lineage>
</organism>
<gene>
    <name evidence="1" type="ORF">GOACH_04_01120</name>
</gene>
<name>L7KGV2_9ACTN</name>
<keyword evidence="2" id="KW-1185">Reference proteome</keyword>
<dbReference type="RefSeq" id="WP_005171613.1">
    <property type="nucleotide sequence ID" value="NZ_BANR01000004.1"/>
</dbReference>
<dbReference type="SUPFAM" id="SSF48371">
    <property type="entry name" value="ARM repeat"/>
    <property type="match status" value="1"/>
</dbReference>
<dbReference type="EMBL" id="BANR01000004">
    <property type="protein sequence ID" value="GAC47716.1"/>
    <property type="molecule type" value="Genomic_DNA"/>
</dbReference>
<sequence length="225" mass="24050">MTHTLIDALSAPDSSTRLQAALAAGTRTGETDTHSDAAMVDELIRRSGVEPDFFVRDMLTWALTRMHPEQTVPRLVEELTSSSPQARGQALHTLSKIGDRAVYPHVVGLLHDADDEVARTAWRAAVAFVSEEGAADLVADLVTELGRGDHEVRRSLSRALAKLGTAAEVALSATASSNSEAVRVHAAATRRLLADPDADFSAAVEQARRAATLRGAPIEHPDAHR</sequence>
<dbReference type="AlphaFoldDB" id="L7KGV2"/>
<evidence type="ECO:0008006" key="3">
    <source>
        <dbReference type="Google" id="ProtNLM"/>
    </source>
</evidence>
<comment type="caution">
    <text evidence="1">The sequence shown here is derived from an EMBL/GenBank/DDBJ whole genome shotgun (WGS) entry which is preliminary data.</text>
</comment>
<evidence type="ECO:0000313" key="2">
    <source>
        <dbReference type="Proteomes" id="UP000010988"/>
    </source>
</evidence>
<dbReference type="STRING" id="1220583.GOACH_04_01120"/>
<protein>
    <recommendedName>
        <fullName evidence="3">HEAT repeat-containing protein</fullName>
    </recommendedName>
</protein>
<proteinExistence type="predicted"/>